<organism evidence="1 2">
    <name type="scientific">Brassica cretica</name>
    <name type="common">Mustard</name>
    <dbReference type="NCBI Taxonomy" id="69181"/>
    <lineage>
        <taxon>Eukaryota</taxon>
        <taxon>Viridiplantae</taxon>
        <taxon>Streptophyta</taxon>
        <taxon>Embryophyta</taxon>
        <taxon>Tracheophyta</taxon>
        <taxon>Spermatophyta</taxon>
        <taxon>Magnoliopsida</taxon>
        <taxon>eudicotyledons</taxon>
        <taxon>Gunneridae</taxon>
        <taxon>Pentapetalae</taxon>
        <taxon>rosids</taxon>
        <taxon>malvids</taxon>
        <taxon>Brassicales</taxon>
        <taxon>Brassicaceae</taxon>
        <taxon>Brassiceae</taxon>
        <taxon>Brassica</taxon>
    </lineage>
</organism>
<comment type="caution">
    <text evidence="1">The sequence shown here is derived from an EMBL/GenBank/DDBJ whole genome shotgun (WGS) entry which is preliminary data.</text>
</comment>
<evidence type="ECO:0000313" key="1">
    <source>
        <dbReference type="EMBL" id="KAF2554031.1"/>
    </source>
</evidence>
<name>A0A8S9H4S9_BRACR</name>
<dbReference type="AlphaFoldDB" id="A0A8S9H4S9"/>
<evidence type="ECO:0000313" key="2">
    <source>
        <dbReference type="Proteomes" id="UP000712281"/>
    </source>
</evidence>
<gene>
    <name evidence="1" type="ORF">F2Q68_00034987</name>
</gene>
<proteinExistence type="predicted"/>
<reference evidence="1" key="1">
    <citation type="submission" date="2019-12" db="EMBL/GenBank/DDBJ databases">
        <title>Genome sequencing and annotation of Brassica cretica.</title>
        <authorList>
            <person name="Studholme D.J."/>
            <person name="Sarris P.F."/>
        </authorList>
    </citation>
    <scope>NUCLEOTIDE SEQUENCE</scope>
    <source>
        <strain evidence="1">PFS-001/15</strain>
        <tissue evidence="1">Leaf</tissue>
    </source>
</reference>
<sequence>MLERQEGGCEVGAEFVLIDLGVINDWYWNASKAGVLSVLDGWLETQPSLFVHGHVGMVG</sequence>
<protein>
    <submittedName>
        <fullName evidence="1">Uncharacterized protein</fullName>
    </submittedName>
</protein>
<accession>A0A8S9H4S9</accession>
<dbReference type="Proteomes" id="UP000712281">
    <property type="component" value="Unassembled WGS sequence"/>
</dbReference>
<dbReference type="EMBL" id="QGKW02001988">
    <property type="protein sequence ID" value="KAF2554031.1"/>
    <property type="molecule type" value="Genomic_DNA"/>
</dbReference>